<protein>
    <recommendedName>
        <fullName evidence="11">C2H2-type domain-containing protein</fullName>
    </recommendedName>
</protein>
<evidence type="ECO:0000256" key="10">
    <source>
        <dbReference type="PROSITE-ProRule" id="PRU00042"/>
    </source>
</evidence>
<evidence type="ECO:0000313" key="13">
    <source>
        <dbReference type="Proteomes" id="UP000037069"/>
    </source>
</evidence>
<dbReference type="EMBL" id="JRES01000890">
    <property type="protein sequence ID" value="KNC27539.1"/>
    <property type="molecule type" value="Genomic_DNA"/>
</dbReference>
<feature type="domain" description="C2H2-type" evidence="11">
    <location>
        <begin position="132"/>
        <end position="154"/>
    </location>
</feature>
<evidence type="ECO:0000256" key="8">
    <source>
        <dbReference type="ARBA" id="ARBA00023163"/>
    </source>
</evidence>
<evidence type="ECO:0000256" key="2">
    <source>
        <dbReference type="ARBA" id="ARBA00022723"/>
    </source>
</evidence>
<keyword evidence="13" id="KW-1185">Reference proteome</keyword>
<dbReference type="OMA" id="CDECNIT"/>
<evidence type="ECO:0000256" key="4">
    <source>
        <dbReference type="ARBA" id="ARBA00022771"/>
    </source>
</evidence>
<evidence type="ECO:0000256" key="5">
    <source>
        <dbReference type="ARBA" id="ARBA00022833"/>
    </source>
</evidence>
<accession>A0A0L0C7Z6</accession>
<feature type="domain" description="C2H2-type" evidence="11">
    <location>
        <begin position="160"/>
        <end position="187"/>
    </location>
</feature>
<comment type="caution">
    <text evidence="12">The sequence shown here is derived from an EMBL/GenBank/DDBJ whole genome shotgun (WGS) entry which is preliminary data.</text>
</comment>
<proteinExistence type="predicted"/>
<keyword evidence="4 10" id="KW-0863">Zinc-finger</keyword>
<keyword evidence="6" id="KW-0805">Transcription regulation</keyword>
<keyword evidence="2" id="KW-0479">Metal-binding</keyword>
<keyword evidence="5" id="KW-0862">Zinc</keyword>
<dbReference type="SMART" id="SM00355">
    <property type="entry name" value="ZnF_C2H2"/>
    <property type="match status" value="7"/>
</dbReference>
<dbReference type="FunFam" id="3.30.160.60:FF:000145">
    <property type="entry name" value="Zinc finger protein 574"/>
    <property type="match status" value="1"/>
</dbReference>
<name>A0A0L0C7Z6_LUCCU</name>
<keyword evidence="9" id="KW-0539">Nucleus</keyword>
<dbReference type="Gene3D" id="3.30.160.60">
    <property type="entry name" value="Classic Zinc Finger"/>
    <property type="match status" value="3"/>
</dbReference>
<dbReference type="OrthoDB" id="3437960at2759"/>
<evidence type="ECO:0000256" key="7">
    <source>
        <dbReference type="ARBA" id="ARBA00023125"/>
    </source>
</evidence>
<dbReference type="SUPFAM" id="SSF57667">
    <property type="entry name" value="beta-beta-alpha zinc fingers"/>
    <property type="match status" value="3"/>
</dbReference>
<dbReference type="PANTHER" id="PTHR16515:SF49">
    <property type="entry name" value="GASTRULA ZINC FINGER PROTEIN XLCGF49.1-LIKE-RELATED"/>
    <property type="match status" value="1"/>
</dbReference>
<dbReference type="Pfam" id="PF00096">
    <property type="entry name" value="zf-C2H2"/>
    <property type="match status" value="4"/>
</dbReference>
<evidence type="ECO:0000256" key="1">
    <source>
        <dbReference type="ARBA" id="ARBA00004123"/>
    </source>
</evidence>
<feature type="domain" description="C2H2-type" evidence="11">
    <location>
        <begin position="215"/>
        <end position="242"/>
    </location>
</feature>
<gene>
    <name evidence="12" type="ORF">FF38_12346</name>
</gene>
<feature type="domain" description="C2H2-type" evidence="11">
    <location>
        <begin position="251"/>
        <end position="278"/>
    </location>
</feature>
<dbReference type="GO" id="GO:0003677">
    <property type="term" value="F:DNA binding"/>
    <property type="evidence" value="ECO:0007669"/>
    <property type="project" value="UniProtKB-KW"/>
</dbReference>
<feature type="domain" description="C2H2-type" evidence="11">
    <location>
        <begin position="103"/>
        <end position="131"/>
    </location>
</feature>
<dbReference type="InterPro" id="IPR036236">
    <property type="entry name" value="Znf_C2H2_sf"/>
</dbReference>
<dbReference type="AlphaFoldDB" id="A0A0L0C7Z6"/>
<dbReference type="GO" id="GO:0008270">
    <property type="term" value="F:zinc ion binding"/>
    <property type="evidence" value="ECO:0007669"/>
    <property type="project" value="UniProtKB-KW"/>
</dbReference>
<dbReference type="PANTHER" id="PTHR16515">
    <property type="entry name" value="PR DOMAIN ZINC FINGER PROTEIN"/>
    <property type="match status" value="1"/>
</dbReference>
<organism evidence="12 13">
    <name type="scientific">Lucilia cuprina</name>
    <name type="common">Green bottle fly</name>
    <name type="synonym">Australian sheep blowfly</name>
    <dbReference type="NCBI Taxonomy" id="7375"/>
    <lineage>
        <taxon>Eukaryota</taxon>
        <taxon>Metazoa</taxon>
        <taxon>Ecdysozoa</taxon>
        <taxon>Arthropoda</taxon>
        <taxon>Hexapoda</taxon>
        <taxon>Insecta</taxon>
        <taxon>Pterygota</taxon>
        <taxon>Neoptera</taxon>
        <taxon>Endopterygota</taxon>
        <taxon>Diptera</taxon>
        <taxon>Brachycera</taxon>
        <taxon>Muscomorpha</taxon>
        <taxon>Oestroidea</taxon>
        <taxon>Calliphoridae</taxon>
        <taxon>Luciliinae</taxon>
        <taxon>Lucilia</taxon>
    </lineage>
</organism>
<dbReference type="PROSITE" id="PS50157">
    <property type="entry name" value="ZINC_FINGER_C2H2_2"/>
    <property type="match status" value="7"/>
</dbReference>
<dbReference type="InterPro" id="IPR050331">
    <property type="entry name" value="Zinc_finger"/>
</dbReference>
<feature type="domain" description="C2H2-type" evidence="11">
    <location>
        <begin position="188"/>
        <end position="211"/>
    </location>
</feature>
<dbReference type="InterPro" id="IPR013087">
    <property type="entry name" value="Znf_C2H2_type"/>
</dbReference>
<evidence type="ECO:0000256" key="6">
    <source>
        <dbReference type="ARBA" id="ARBA00023015"/>
    </source>
</evidence>
<dbReference type="Proteomes" id="UP000037069">
    <property type="component" value="Unassembled WGS sequence"/>
</dbReference>
<evidence type="ECO:0000313" key="12">
    <source>
        <dbReference type="EMBL" id="KNC27539.1"/>
    </source>
</evidence>
<dbReference type="PROSITE" id="PS00028">
    <property type="entry name" value="ZINC_FINGER_C2H2_1"/>
    <property type="match status" value="6"/>
</dbReference>
<evidence type="ECO:0000259" key="11">
    <source>
        <dbReference type="PROSITE" id="PS50157"/>
    </source>
</evidence>
<keyword evidence="3" id="KW-0677">Repeat</keyword>
<keyword evidence="7" id="KW-0238">DNA-binding</keyword>
<comment type="subcellular location">
    <subcellularLocation>
        <location evidence="1">Nucleus</location>
    </subcellularLocation>
</comment>
<feature type="domain" description="C2H2-type" evidence="11">
    <location>
        <begin position="298"/>
        <end position="326"/>
    </location>
</feature>
<evidence type="ECO:0000256" key="9">
    <source>
        <dbReference type="ARBA" id="ARBA00023242"/>
    </source>
</evidence>
<sequence length="347" mass="41910">MLQFIELLRQHPCQWDLKHHNFNHKDKRIVSTSNLTKQLKKELNLNITTQGTRSSVLALLRWFDREYLRYLNCQQNAFKFVCVHREYFEKLREFLPPQHLKPMKCEECDKRFKTEHLLMAHKHKQHNGQVPFRCRYCGHGFIHQSSHKIHENRHIKLHVWPCSKCLYQATSKSDYIKHLATHSSKQPFKCNICGLAYKTKTNLNVHLKSHSLPAYECEFCKKKFYEKYRYKRHIWLHEEKEMSGGKSVDNFTCEICGRRFTSNKTLRKHQLVHIQENYKTNENMTTNEGFKLIDVMLYYCDYCSLEFIHKEAYETHMKLKHNIQKKCEIYMRTIRETNCEYGLTHLS</sequence>
<keyword evidence="8" id="KW-0804">Transcription</keyword>
<evidence type="ECO:0000256" key="3">
    <source>
        <dbReference type="ARBA" id="ARBA00022737"/>
    </source>
</evidence>
<dbReference type="GO" id="GO:0010468">
    <property type="term" value="P:regulation of gene expression"/>
    <property type="evidence" value="ECO:0007669"/>
    <property type="project" value="TreeGrafter"/>
</dbReference>
<reference evidence="12 13" key="1">
    <citation type="journal article" date="2015" name="Nat. Commun.">
        <title>Lucilia cuprina genome unlocks parasitic fly biology to underpin future interventions.</title>
        <authorList>
            <person name="Anstead C.A."/>
            <person name="Korhonen P.K."/>
            <person name="Young N.D."/>
            <person name="Hall R.S."/>
            <person name="Jex A.R."/>
            <person name="Murali S.C."/>
            <person name="Hughes D.S."/>
            <person name="Lee S.F."/>
            <person name="Perry T."/>
            <person name="Stroehlein A.J."/>
            <person name="Ansell B.R."/>
            <person name="Breugelmans B."/>
            <person name="Hofmann A."/>
            <person name="Qu J."/>
            <person name="Dugan S."/>
            <person name="Lee S.L."/>
            <person name="Chao H."/>
            <person name="Dinh H."/>
            <person name="Han Y."/>
            <person name="Doddapaneni H.V."/>
            <person name="Worley K.C."/>
            <person name="Muzny D.M."/>
            <person name="Ioannidis P."/>
            <person name="Waterhouse R.M."/>
            <person name="Zdobnov E.M."/>
            <person name="James P.J."/>
            <person name="Bagnall N.H."/>
            <person name="Kotze A.C."/>
            <person name="Gibbs R.A."/>
            <person name="Richards S."/>
            <person name="Batterham P."/>
            <person name="Gasser R.B."/>
        </authorList>
    </citation>
    <scope>NUCLEOTIDE SEQUENCE [LARGE SCALE GENOMIC DNA]</scope>
    <source>
        <strain evidence="12 13">LS</strain>
        <tissue evidence="12">Full body</tissue>
    </source>
</reference>
<dbReference type="GO" id="GO:0005634">
    <property type="term" value="C:nucleus"/>
    <property type="evidence" value="ECO:0007669"/>
    <property type="project" value="UniProtKB-SubCell"/>
</dbReference>
<dbReference type="FunFam" id="3.30.160.60:FF:000100">
    <property type="entry name" value="Zinc finger 45-like"/>
    <property type="match status" value="1"/>
</dbReference>